<dbReference type="EMBL" id="CP040908">
    <property type="protein sequence ID" value="QLL58357.1"/>
    <property type="molecule type" value="Genomic_DNA"/>
</dbReference>
<dbReference type="GO" id="GO:0009007">
    <property type="term" value="F:site-specific DNA-methyltransferase (adenine-specific) activity"/>
    <property type="evidence" value="ECO:0007669"/>
    <property type="project" value="UniProtKB-EC"/>
</dbReference>
<dbReference type="AlphaFoldDB" id="A0A7H9DT15"/>
<dbReference type="Pfam" id="PF12161">
    <property type="entry name" value="HsdM_N"/>
    <property type="match status" value="1"/>
</dbReference>
<dbReference type="InterPro" id="IPR003356">
    <property type="entry name" value="DNA_methylase_A-5"/>
</dbReference>
<dbReference type="Proteomes" id="UP000510643">
    <property type="component" value="Chromosome"/>
</dbReference>
<dbReference type="PRINTS" id="PR00507">
    <property type="entry name" value="N12N6MTFRASE"/>
</dbReference>
<evidence type="ECO:0000259" key="8">
    <source>
        <dbReference type="Pfam" id="PF02384"/>
    </source>
</evidence>
<keyword evidence="5" id="KW-0949">S-adenosyl-L-methionine</keyword>
<dbReference type="EC" id="2.1.1.72" evidence="2"/>
<sequence>MTESAIISKIWNLANVMRDDGVGYGDYLEQITYLLFLKMVDELNKPPYSKNIQLPRIKDIDGNEIPNGDLCDWESLRAKNGAELESFYTQLLRTLSSEKGMLGQIYAKSQNKIQDPAKLLRILNLIDQEDWTSMGSDIKGKIYEGLLEKNAEDTKSGAGQYFTPRPLINIMVQCVQPKPMKTIIDPACGSGGFFLAAYDYLSKQSLDRDEKKFLKDATFHGNEIVASTRRMCLMNLYLHGIGEIDGEPLIKSSDALISSDANAYDYVLANPPFGKKSSYTVTNEEGEVERDDMSYNRQDFWETTSNKQLNFLQHIKTLLKINGEAAVVLPDNVLFEGGAGEEIRKRLLETTELHTILRLPTGIFYANGVKANVLFFTNKAASKETQTKEVWIYDYRTNVHHTLKKKPLSEADLQDFVKCYNSENVYNRAETWSEENPDGRWRKYTYDEIIARDKTSLDIFWIKDQSLTDLDNLPEPDILAQEIVDNIESALGSFREVINDLG</sequence>
<name>A0A7H9DT15_9FLAO</name>
<accession>A0A7H9DT15</accession>
<evidence type="ECO:0000256" key="3">
    <source>
        <dbReference type="ARBA" id="ARBA00022603"/>
    </source>
</evidence>
<evidence type="ECO:0000256" key="4">
    <source>
        <dbReference type="ARBA" id="ARBA00022679"/>
    </source>
</evidence>
<dbReference type="InterPro" id="IPR022749">
    <property type="entry name" value="D12N6_MeTrfase_N"/>
</dbReference>
<keyword evidence="11" id="KW-1185">Reference proteome</keyword>
<dbReference type="GO" id="GO:0032259">
    <property type="term" value="P:methylation"/>
    <property type="evidence" value="ECO:0007669"/>
    <property type="project" value="UniProtKB-KW"/>
</dbReference>
<dbReference type="InterPro" id="IPR051537">
    <property type="entry name" value="DNA_Adenine_Mtase"/>
</dbReference>
<dbReference type="GO" id="GO:0008170">
    <property type="term" value="F:N-methyltransferase activity"/>
    <property type="evidence" value="ECO:0007669"/>
    <property type="project" value="InterPro"/>
</dbReference>
<dbReference type="Pfam" id="PF02384">
    <property type="entry name" value="N6_Mtase"/>
    <property type="match status" value="1"/>
</dbReference>
<dbReference type="KEGG" id="efal:FH779_09785"/>
<comment type="similarity">
    <text evidence="1">Belongs to the N(4)/N(6)-methyltransferase family.</text>
</comment>
<dbReference type="PROSITE" id="PS00092">
    <property type="entry name" value="N6_MTASE"/>
    <property type="match status" value="1"/>
</dbReference>
<keyword evidence="6" id="KW-0680">Restriction system</keyword>
<evidence type="ECO:0000313" key="11">
    <source>
        <dbReference type="Proteomes" id="UP000510643"/>
    </source>
</evidence>
<proteinExistence type="inferred from homology"/>
<dbReference type="RefSeq" id="WP_180904529.1">
    <property type="nucleotide sequence ID" value="NZ_CP040908.1"/>
</dbReference>
<dbReference type="GO" id="GO:0009307">
    <property type="term" value="P:DNA restriction-modification system"/>
    <property type="evidence" value="ECO:0007669"/>
    <property type="project" value="UniProtKB-KW"/>
</dbReference>
<comment type="catalytic activity">
    <reaction evidence="7">
        <text>a 2'-deoxyadenosine in DNA + S-adenosyl-L-methionine = an N(6)-methyl-2'-deoxyadenosine in DNA + S-adenosyl-L-homocysteine + H(+)</text>
        <dbReference type="Rhea" id="RHEA:15197"/>
        <dbReference type="Rhea" id="RHEA-COMP:12418"/>
        <dbReference type="Rhea" id="RHEA-COMP:12419"/>
        <dbReference type="ChEBI" id="CHEBI:15378"/>
        <dbReference type="ChEBI" id="CHEBI:57856"/>
        <dbReference type="ChEBI" id="CHEBI:59789"/>
        <dbReference type="ChEBI" id="CHEBI:90615"/>
        <dbReference type="ChEBI" id="CHEBI:90616"/>
        <dbReference type="EC" id="2.1.1.72"/>
    </reaction>
</comment>
<dbReference type="PANTHER" id="PTHR42933">
    <property type="entry name" value="SLR6095 PROTEIN"/>
    <property type="match status" value="1"/>
</dbReference>
<evidence type="ECO:0000259" key="9">
    <source>
        <dbReference type="Pfam" id="PF12161"/>
    </source>
</evidence>
<dbReference type="SUPFAM" id="SSF53335">
    <property type="entry name" value="S-adenosyl-L-methionine-dependent methyltransferases"/>
    <property type="match status" value="1"/>
</dbReference>
<dbReference type="REBASE" id="413036">
    <property type="entry name" value="M.Efa16811ORF9785P"/>
</dbReference>
<reference evidence="10 11" key="1">
    <citation type="submission" date="2019-06" db="EMBL/GenBank/DDBJ databases">
        <title>Emergence of pandrug resistant Empedobacter falsenii in China.</title>
        <authorList>
            <person name="Dong N."/>
            <person name="Chen S."/>
            <person name="Zhang R."/>
        </authorList>
    </citation>
    <scope>NUCLEOTIDE SEQUENCE [LARGE SCALE GENOMIC DNA]</scope>
    <source>
        <strain evidence="10 11">1681-1</strain>
    </source>
</reference>
<evidence type="ECO:0000256" key="1">
    <source>
        <dbReference type="ARBA" id="ARBA00006594"/>
    </source>
</evidence>
<organism evidence="10 11">
    <name type="scientific">Empedobacter falsenii</name>
    <dbReference type="NCBI Taxonomy" id="343874"/>
    <lineage>
        <taxon>Bacteria</taxon>
        <taxon>Pseudomonadati</taxon>
        <taxon>Bacteroidota</taxon>
        <taxon>Flavobacteriia</taxon>
        <taxon>Flavobacteriales</taxon>
        <taxon>Weeksellaceae</taxon>
        <taxon>Empedobacter</taxon>
    </lineage>
</organism>
<dbReference type="PANTHER" id="PTHR42933:SF4">
    <property type="entry name" value="TYPE I RESTRICTION ENZYME ECOKI METHYLASE SUBUNIT"/>
    <property type="match status" value="1"/>
</dbReference>
<dbReference type="GeneID" id="78401748"/>
<evidence type="ECO:0000256" key="5">
    <source>
        <dbReference type="ARBA" id="ARBA00022691"/>
    </source>
</evidence>
<protein>
    <recommendedName>
        <fullName evidence="2">site-specific DNA-methyltransferase (adenine-specific)</fullName>
        <ecNumber evidence="2">2.1.1.72</ecNumber>
    </recommendedName>
</protein>
<dbReference type="InterPro" id="IPR029063">
    <property type="entry name" value="SAM-dependent_MTases_sf"/>
</dbReference>
<evidence type="ECO:0000256" key="7">
    <source>
        <dbReference type="ARBA" id="ARBA00047942"/>
    </source>
</evidence>
<dbReference type="InterPro" id="IPR038333">
    <property type="entry name" value="T1MK-like_N_sf"/>
</dbReference>
<feature type="domain" description="DNA methylase adenine-specific" evidence="8">
    <location>
        <begin position="136"/>
        <end position="453"/>
    </location>
</feature>
<dbReference type="GO" id="GO:0003677">
    <property type="term" value="F:DNA binding"/>
    <property type="evidence" value="ECO:0007669"/>
    <property type="project" value="InterPro"/>
</dbReference>
<evidence type="ECO:0000256" key="2">
    <source>
        <dbReference type="ARBA" id="ARBA00011900"/>
    </source>
</evidence>
<evidence type="ECO:0000313" key="10">
    <source>
        <dbReference type="EMBL" id="QLL58357.1"/>
    </source>
</evidence>
<feature type="domain" description="N6 adenine-specific DNA methyltransferase N-terminal" evidence="9">
    <location>
        <begin position="8"/>
        <end position="123"/>
    </location>
</feature>
<dbReference type="InterPro" id="IPR002052">
    <property type="entry name" value="DNA_methylase_N6_adenine_CS"/>
</dbReference>
<evidence type="ECO:0000256" key="6">
    <source>
        <dbReference type="ARBA" id="ARBA00022747"/>
    </source>
</evidence>
<dbReference type="Gene3D" id="3.40.50.150">
    <property type="entry name" value="Vaccinia Virus protein VP39"/>
    <property type="match status" value="1"/>
</dbReference>
<keyword evidence="4 10" id="KW-0808">Transferase</keyword>
<gene>
    <name evidence="10" type="ORF">FH779_09785</name>
</gene>
<keyword evidence="3 10" id="KW-0489">Methyltransferase</keyword>
<dbReference type="Gene3D" id="1.20.1260.30">
    <property type="match status" value="1"/>
</dbReference>